<sequence>MGYGKLVRNPGGFRAQMNQLFLFNPGNEASYMFPKASAYTPPSIVRRMEQDLSSVFAALGTERDAVFCPSSKGDLLLCAGQPAIAYAKERDLPRHRISNEAMLLCPWGPQAFGFANYQKRIEKLGQKLLPLAPEHPHVRNLIDRTTAARLMRELSQNLDYPAELVAIPFHSSSEITNLPPSFSGHALAKQPYSSSGRGIIPLSIPLSTANRQAIDNALLRSGHLMLERRLDRVADLASEWVIEKEGQVYLCGYSAFRTTERGSYIGNWLYPQEEIRQRLSELVGGKLLRETERRTKEFIERELAPFYHGLVGIDQLIYRNNDRLAYYPAVEINLRMTMGHLAIKLAERLLSPGSRGVFRLGIASGEDLPTPSFDSDGLLRTGAIKLSSRAADARFEAIIVAQQESSAPPFNQVFPA</sequence>
<dbReference type="OrthoDB" id="5291617at2"/>
<dbReference type="KEGG" id="pcre:NCTC12858_00056"/>
<keyword evidence="2" id="KW-1185">Reference proteome</keyword>
<accession>A0A2X4PHW9</accession>
<dbReference type="AlphaFoldDB" id="A0A2X4PHW9"/>
<dbReference type="Proteomes" id="UP000249300">
    <property type="component" value="Chromosome 1"/>
</dbReference>
<gene>
    <name evidence="1" type="ORF">NCTC12858_00056</name>
</gene>
<dbReference type="RefSeq" id="WP_143742793.1">
    <property type="nucleotide sequence ID" value="NZ_FUXH01000003.1"/>
</dbReference>
<organism evidence="1 2">
    <name type="scientific">Porphyromonas crevioricanis</name>
    <dbReference type="NCBI Taxonomy" id="393921"/>
    <lineage>
        <taxon>Bacteria</taxon>
        <taxon>Pseudomonadati</taxon>
        <taxon>Bacteroidota</taxon>
        <taxon>Bacteroidia</taxon>
        <taxon>Bacteroidales</taxon>
        <taxon>Porphyromonadaceae</taxon>
        <taxon>Porphyromonas</taxon>
    </lineage>
</organism>
<evidence type="ECO:0000313" key="2">
    <source>
        <dbReference type="Proteomes" id="UP000249300"/>
    </source>
</evidence>
<proteinExistence type="predicted"/>
<name>A0A2X4PHW9_9PORP</name>
<dbReference type="EMBL" id="LS483447">
    <property type="protein sequence ID" value="SQH72250.1"/>
    <property type="molecule type" value="Genomic_DNA"/>
</dbReference>
<evidence type="ECO:0008006" key="3">
    <source>
        <dbReference type="Google" id="ProtNLM"/>
    </source>
</evidence>
<protein>
    <recommendedName>
        <fullName evidence="3">ATP-grasp domain-containing protein</fullName>
    </recommendedName>
</protein>
<evidence type="ECO:0000313" key="1">
    <source>
        <dbReference type="EMBL" id="SQH72250.1"/>
    </source>
</evidence>
<reference evidence="1 2" key="1">
    <citation type="submission" date="2018-06" db="EMBL/GenBank/DDBJ databases">
        <authorList>
            <consortium name="Pathogen Informatics"/>
            <person name="Doyle S."/>
        </authorList>
    </citation>
    <scope>NUCLEOTIDE SEQUENCE [LARGE SCALE GENOMIC DNA]</scope>
    <source>
        <strain evidence="1 2">NCTC12858</strain>
    </source>
</reference>